<protein>
    <recommendedName>
        <fullName evidence="2">Multi-ubiquitin domain-containing protein</fullName>
    </recommendedName>
</protein>
<evidence type="ECO:0000256" key="1">
    <source>
        <dbReference type="SAM" id="MobiDB-lite"/>
    </source>
</evidence>
<sequence>MCQIRCGQQSRENRRVAVKAPDAAPQAEPTEGLDAARAAQKPGHEDRTVRIVVNTRPHRWAEKTISYEEVVNLAYPGQPIGEGEAVTVAYTRGPNEKHEGSLSPKHSVKVKNKMVFDVYRTSRS</sequence>
<evidence type="ECO:0000313" key="4">
    <source>
        <dbReference type="Proteomes" id="UP000291101"/>
    </source>
</evidence>
<dbReference type="InterPro" id="IPR027802">
    <property type="entry name" value="Multi-ubiquitin_dom"/>
</dbReference>
<reference evidence="3 4" key="1">
    <citation type="submission" date="2019-01" db="EMBL/GenBank/DDBJ databases">
        <title>Novel species of Nocardioides.</title>
        <authorList>
            <person name="Liu Q."/>
            <person name="X Y.-H."/>
        </authorList>
    </citation>
    <scope>NUCLEOTIDE SEQUENCE [LARGE SCALE GENOMIC DNA]</scope>
    <source>
        <strain evidence="3 4">HLT2-9</strain>
    </source>
</reference>
<comment type="caution">
    <text evidence="3">The sequence shown here is derived from an EMBL/GenBank/DDBJ whole genome shotgun (WGS) entry which is preliminary data.</text>
</comment>
<proteinExistence type="predicted"/>
<organism evidence="3 4">
    <name type="scientific">Nocardioides zhouii</name>
    <dbReference type="NCBI Taxonomy" id="1168729"/>
    <lineage>
        <taxon>Bacteria</taxon>
        <taxon>Bacillati</taxon>
        <taxon>Actinomycetota</taxon>
        <taxon>Actinomycetes</taxon>
        <taxon>Propionibacteriales</taxon>
        <taxon>Nocardioidaceae</taxon>
        <taxon>Nocardioides</taxon>
    </lineage>
</organism>
<gene>
    <name evidence="3" type="ORF">EUA94_12220</name>
</gene>
<feature type="domain" description="Multi-ubiquitin" evidence="2">
    <location>
        <begin position="49"/>
        <end position="121"/>
    </location>
</feature>
<dbReference type="Proteomes" id="UP000291101">
    <property type="component" value="Unassembled WGS sequence"/>
</dbReference>
<evidence type="ECO:0000313" key="3">
    <source>
        <dbReference type="EMBL" id="RYC10557.1"/>
    </source>
</evidence>
<feature type="compositionally biased region" description="Polar residues" evidence="1">
    <location>
        <begin position="1"/>
        <end position="10"/>
    </location>
</feature>
<dbReference type="Pfam" id="PF14452">
    <property type="entry name" value="Multi_ubiq"/>
    <property type="match status" value="1"/>
</dbReference>
<dbReference type="OrthoDB" id="256126at2"/>
<name>A0A4V1RPU3_9ACTN</name>
<evidence type="ECO:0000259" key="2">
    <source>
        <dbReference type="Pfam" id="PF14452"/>
    </source>
</evidence>
<dbReference type="AlphaFoldDB" id="A0A4V1RPU3"/>
<dbReference type="EMBL" id="SDWV01000011">
    <property type="protein sequence ID" value="RYC10557.1"/>
    <property type="molecule type" value="Genomic_DNA"/>
</dbReference>
<accession>A0A4V1RPU3</accession>
<feature type="region of interest" description="Disordered" evidence="1">
    <location>
        <begin position="1"/>
        <end position="45"/>
    </location>
</feature>
<keyword evidence="4" id="KW-1185">Reference proteome</keyword>